<dbReference type="GO" id="GO:0006281">
    <property type="term" value="P:DNA repair"/>
    <property type="evidence" value="ECO:0007669"/>
    <property type="project" value="InterPro"/>
</dbReference>
<feature type="domain" description="DHHA1" evidence="7">
    <location>
        <begin position="353"/>
        <end position="442"/>
    </location>
</feature>
<dbReference type="Pfam" id="PF10141">
    <property type="entry name" value="ssDNA-exonuc_C"/>
    <property type="match status" value="1"/>
</dbReference>
<dbReference type="InterPro" id="IPR004610">
    <property type="entry name" value="RecJ"/>
</dbReference>
<feature type="domain" description="RecJ OB" evidence="9">
    <location>
        <begin position="462"/>
        <end position="567"/>
    </location>
</feature>
<dbReference type="EMBL" id="AZFE01000032">
    <property type="protein sequence ID" value="KRL54665.1"/>
    <property type="molecule type" value="Genomic_DNA"/>
</dbReference>
<dbReference type="InterPro" id="IPR001667">
    <property type="entry name" value="DDH_dom"/>
</dbReference>
<dbReference type="Pfam" id="PF01368">
    <property type="entry name" value="DHH"/>
    <property type="match status" value="1"/>
</dbReference>
<dbReference type="GO" id="GO:0006310">
    <property type="term" value="P:DNA recombination"/>
    <property type="evidence" value="ECO:0007669"/>
    <property type="project" value="InterPro"/>
</dbReference>
<dbReference type="RefSeq" id="WP_083478682.1">
    <property type="nucleotide sequence ID" value="NZ_AZFE01000032.1"/>
</dbReference>
<dbReference type="PATRIC" id="fig|1423778.4.peg.1499"/>
<evidence type="ECO:0000256" key="4">
    <source>
        <dbReference type="ARBA" id="ARBA00022801"/>
    </source>
</evidence>
<proteinExistence type="inferred from homology"/>
<comment type="caution">
    <text evidence="10">The sequence shown here is derived from an EMBL/GenBank/DDBJ whole genome shotgun (WGS) entry which is preliminary data.</text>
</comment>
<sequence>MVGMLVLESQFNWEMPEVVDTASAKELQKKFKLTPTISNILVNRGYDSVETVEKFLNPQITDIYAPDSLHDIDKAVERIRQSIEAGDQITIYGDYDADGITSTSVMYESLLTVGANVNFYVPNRFTDGYGPNVEAFGRLIEAGTQLIVTVDNGVSGNEAIDFANQQGVDVVVTDHHEIPEKLPAAYAIVHPRFPGTDYPFGDLSGVGVAFKVAWALLDEFPSELLDLVAIGEIADLVSVTDENRVLISFGLKALQQGMRPGLHELVKLASVNEQKLNETNVGFAIAPRLNALGRMDDANLGVELLTTLDEERAVELASMVDKLNQQRQKIVAKITKEAMEMATSDDNKDYQTLVIAGHDWHEGVLGIVASRIVESTNKPTLVLNIDSETNLAKGSGRSVDGFDLFASINEIRSITTSFGGHQMAVGISLSEKNLSELQAALEVAATKVNLGKRDKKTVKITADIKPDDLNLELFSQIEQLAPFGQNNERPVVALKDIPVNNVKTMGKTNSHLKFEMLGQNNKVNAVAFNRGALVDQLMASKDKVSIVGTLDENEWRGNRSVQLMVKDLSVDGIQVIDQRTSHLSEELFGYSGKYVFFNHDLADQLKDYLDDDSIIFADEVTSAINIEILTIVDCPADITDMGKFLSIAGDPSIIRVLFYEKHSVYLSGMPTHQEFGELFKFVQSHQNVNLKSQLKLLSDYLKINQDRLIFMIQVFFEADFVKIEDGLLNRVDNPQTVVLEETQRFKQRKIQMETERELIYSDSTDLRNLIISAVKKH</sequence>
<dbReference type="InterPro" id="IPR038763">
    <property type="entry name" value="DHH_sf"/>
</dbReference>
<dbReference type="Proteomes" id="UP000051697">
    <property type="component" value="Unassembled WGS sequence"/>
</dbReference>
<dbReference type="InterPro" id="IPR018779">
    <property type="entry name" value="RecJ_C"/>
</dbReference>
<dbReference type="Pfam" id="PF17768">
    <property type="entry name" value="RecJ_OB"/>
    <property type="match status" value="1"/>
</dbReference>
<reference evidence="10 11" key="1">
    <citation type="journal article" date="2015" name="Genome Announc.">
        <title>Expanding the biotechnology potential of lactobacilli through comparative genomics of 213 strains and associated genera.</title>
        <authorList>
            <person name="Sun Z."/>
            <person name="Harris H.M."/>
            <person name="McCann A."/>
            <person name="Guo C."/>
            <person name="Argimon S."/>
            <person name="Zhang W."/>
            <person name="Yang X."/>
            <person name="Jeffery I.B."/>
            <person name="Cooney J.C."/>
            <person name="Kagawa T.F."/>
            <person name="Liu W."/>
            <person name="Song Y."/>
            <person name="Salvetti E."/>
            <person name="Wrobel A."/>
            <person name="Rasinkangas P."/>
            <person name="Parkhill J."/>
            <person name="Rea M.C."/>
            <person name="O'Sullivan O."/>
            <person name="Ritari J."/>
            <person name="Douillard F.P."/>
            <person name="Paul Ross R."/>
            <person name="Yang R."/>
            <person name="Briner A.E."/>
            <person name="Felis G.E."/>
            <person name="de Vos W.M."/>
            <person name="Barrangou R."/>
            <person name="Klaenhammer T.R."/>
            <person name="Caufield P.W."/>
            <person name="Cui Y."/>
            <person name="Zhang H."/>
            <person name="O'Toole P.W."/>
        </authorList>
    </citation>
    <scope>NUCLEOTIDE SEQUENCE [LARGE SCALE GENOMIC DNA]</scope>
    <source>
        <strain evidence="10 11">DSM 15707</strain>
    </source>
</reference>
<dbReference type="PANTHER" id="PTHR30255:SF2">
    <property type="entry name" value="SINGLE-STRANDED-DNA-SPECIFIC EXONUCLEASE RECJ"/>
    <property type="match status" value="1"/>
</dbReference>
<dbReference type="Gene3D" id="2.40.50.460">
    <property type="match status" value="1"/>
</dbReference>
<protein>
    <recommendedName>
        <fullName evidence="2">Single-stranded-DNA-specific exonuclease RecJ</fullName>
    </recommendedName>
</protein>
<keyword evidence="3" id="KW-0540">Nuclease</keyword>
<keyword evidence="4" id="KW-0378">Hydrolase</keyword>
<feature type="domain" description="Single-stranded-DNA-specific exonuclease RecJ C-terminal" evidence="8">
    <location>
        <begin position="574"/>
        <end position="768"/>
    </location>
</feature>
<evidence type="ECO:0000259" key="6">
    <source>
        <dbReference type="Pfam" id="PF01368"/>
    </source>
</evidence>
<evidence type="ECO:0000259" key="8">
    <source>
        <dbReference type="Pfam" id="PF10141"/>
    </source>
</evidence>
<evidence type="ECO:0000313" key="11">
    <source>
        <dbReference type="Proteomes" id="UP000051697"/>
    </source>
</evidence>
<dbReference type="AlphaFoldDB" id="A0A0R1RE61"/>
<dbReference type="SUPFAM" id="SSF64182">
    <property type="entry name" value="DHH phosphoesterases"/>
    <property type="match status" value="1"/>
</dbReference>
<evidence type="ECO:0000259" key="9">
    <source>
        <dbReference type="Pfam" id="PF17768"/>
    </source>
</evidence>
<evidence type="ECO:0000256" key="1">
    <source>
        <dbReference type="ARBA" id="ARBA00005915"/>
    </source>
</evidence>
<dbReference type="Pfam" id="PF02272">
    <property type="entry name" value="DHHA1"/>
    <property type="match status" value="1"/>
</dbReference>
<dbReference type="Gene3D" id="3.90.1640.30">
    <property type="match status" value="1"/>
</dbReference>
<evidence type="ECO:0000256" key="3">
    <source>
        <dbReference type="ARBA" id="ARBA00022722"/>
    </source>
</evidence>
<gene>
    <name evidence="10" type="ORF">FC70_GL001463</name>
</gene>
<keyword evidence="11" id="KW-1185">Reference proteome</keyword>
<dbReference type="NCBIfam" id="TIGR00644">
    <property type="entry name" value="recJ"/>
    <property type="match status" value="1"/>
</dbReference>
<dbReference type="InterPro" id="IPR003156">
    <property type="entry name" value="DHHA1_dom"/>
</dbReference>
<evidence type="ECO:0000259" key="7">
    <source>
        <dbReference type="Pfam" id="PF02272"/>
    </source>
</evidence>
<dbReference type="STRING" id="1423778.FC70_GL001463"/>
<keyword evidence="5 10" id="KW-0269">Exonuclease</keyword>
<dbReference type="GO" id="GO:0008409">
    <property type="term" value="F:5'-3' exonuclease activity"/>
    <property type="evidence" value="ECO:0007669"/>
    <property type="project" value="InterPro"/>
</dbReference>
<evidence type="ECO:0000256" key="2">
    <source>
        <dbReference type="ARBA" id="ARBA00019841"/>
    </source>
</evidence>
<dbReference type="InterPro" id="IPR051673">
    <property type="entry name" value="SSDNA_exonuclease_RecJ"/>
</dbReference>
<dbReference type="PANTHER" id="PTHR30255">
    <property type="entry name" value="SINGLE-STRANDED-DNA-SPECIFIC EXONUCLEASE RECJ"/>
    <property type="match status" value="1"/>
</dbReference>
<comment type="similarity">
    <text evidence="1">Belongs to the RecJ family.</text>
</comment>
<organism evidence="10 11">
    <name type="scientific">Paucilactobacillus oligofermentans DSM 15707 = LMG 22743</name>
    <dbReference type="NCBI Taxonomy" id="1423778"/>
    <lineage>
        <taxon>Bacteria</taxon>
        <taxon>Bacillati</taxon>
        <taxon>Bacillota</taxon>
        <taxon>Bacilli</taxon>
        <taxon>Lactobacillales</taxon>
        <taxon>Lactobacillaceae</taxon>
        <taxon>Paucilactobacillus</taxon>
    </lineage>
</organism>
<evidence type="ECO:0000313" key="10">
    <source>
        <dbReference type="EMBL" id="KRL54665.1"/>
    </source>
</evidence>
<accession>A0A0R1RE61</accession>
<dbReference type="GO" id="GO:0003676">
    <property type="term" value="F:nucleic acid binding"/>
    <property type="evidence" value="ECO:0007669"/>
    <property type="project" value="InterPro"/>
</dbReference>
<dbReference type="InterPro" id="IPR041122">
    <property type="entry name" value="RecJ_OB"/>
</dbReference>
<name>A0A0R1RE61_9LACO</name>
<feature type="domain" description="DDH" evidence="6">
    <location>
        <begin position="88"/>
        <end position="231"/>
    </location>
</feature>
<evidence type="ECO:0000256" key="5">
    <source>
        <dbReference type="ARBA" id="ARBA00022839"/>
    </source>
</evidence>
<dbReference type="OrthoDB" id="9809852at2"/>